<dbReference type="RefSeq" id="WP_154754829.1">
    <property type="nucleotide sequence ID" value="NZ_WMBA01000001.1"/>
</dbReference>
<dbReference type="AlphaFoldDB" id="A0A6N7YYR2"/>
<dbReference type="Proteomes" id="UP000440096">
    <property type="component" value="Unassembled WGS sequence"/>
</dbReference>
<dbReference type="PANTHER" id="PTHR13789:SF309">
    <property type="entry name" value="PUTATIVE (AFU_ORTHOLOGUE AFUA_6G14510)-RELATED"/>
    <property type="match status" value="1"/>
</dbReference>
<comment type="caution">
    <text evidence="4">The sequence shown here is derived from an EMBL/GenBank/DDBJ whole genome shotgun (WGS) entry which is preliminary data.</text>
</comment>
<accession>A0A6N7YYR2</accession>
<evidence type="ECO:0000313" key="4">
    <source>
        <dbReference type="EMBL" id="MTD52581.1"/>
    </source>
</evidence>
<dbReference type="InterPro" id="IPR050493">
    <property type="entry name" value="FAD-dep_Monooxygenase_BioMet"/>
</dbReference>
<dbReference type="EMBL" id="WMBA01000001">
    <property type="protein sequence ID" value="MTD52581.1"/>
    <property type="molecule type" value="Genomic_DNA"/>
</dbReference>
<name>A0A6N7YYR2_9PSEU</name>
<reference evidence="4 5" key="1">
    <citation type="submission" date="2019-11" db="EMBL/GenBank/DDBJ databases">
        <title>Draft genome of Amycolatopsis RM579.</title>
        <authorList>
            <person name="Duangmal K."/>
            <person name="Mingma R."/>
        </authorList>
    </citation>
    <scope>NUCLEOTIDE SEQUENCE [LARGE SCALE GENOMIC DNA]</scope>
    <source>
        <strain evidence="4 5">RM579</strain>
    </source>
</reference>
<keyword evidence="5" id="KW-1185">Reference proteome</keyword>
<evidence type="ECO:0000259" key="3">
    <source>
        <dbReference type="Pfam" id="PF01494"/>
    </source>
</evidence>
<proteinExistence type="predicted"/>
<dbReference type="PANTHER" id="PTHR13789">
    <property type="entry name" value="MONOOXYGENASE"/>
    <property type="match status" value="1"/>
</dbReference>
<evidence type="ECO:0000256" key="1">
    <source>
        <dbReference type="ARBA" id="ARBA00023002"/>
    </source>
</evidence>
<dbReference type="Pfam" id="PF01494">
    <property type="entry name" value="FAD_binding_3"/>
    <property type="match status" value="1"/>
</dbReference>
<sequence length="381" mass="42277">MKAVIIGGGIGGLALAATLERNNIECVVHERRADLVSVGSALVLHPNGLAAVKRIDSRLHAEIAAAGYSLPDGTPTFILDGDGQVISRRVLPPPLRPVTIRRAELHRLLRSHSTTATMVYGSTFLRYETDRNRVRVHLTRDDLRGRSGDFEPVTETMTGDVLIGADGLHSRVRRQLLNDGDARPMGLTSIKCIAKMRHDDPYLRGGFILFGRNQQAFCAPLGPDVVYWDVTIRAGAGTWPHELEQIQRELLKPQWGWPALVQNMIAAADLTEMIVTDLRDRKGARRWSRGAVTLLGDAAHPMSPFLGQGTNQALLDADVLAKMLSSHRDDPAEAFRHYEMARRDSANQAMRDSRRVGFEGQTGNPFVRWKRNRSLRRAVTP</sequence>
<dbReference type="GO" id="GO:0004497">
    <property type="term" value="F:monooxygenase activity"/>
    <property type="evidence" value="ECO:0007669"/>
    <property type="project" value="UniProtKB-KW"/>
</dbReference>
<dbReference type="PRINTS" id="PR00420">
    <property type="entry name" value="RNGMNOXGNASE"/>
</dbReference>
<dbReference type="InterPro" id="IPR002938">
    <property type="entry name" value="FAD-bd"/>
</dbReference>
<dbReference type="SUPFAM" id="SSF51905">
    <property type="entry name" value="FAD/NAD(P)-binding domain"/>
    <property type="match status" value="1"/>
</dbReference>
<dbReference type="InterPro" id="IPR036188">
    <property type="entry name" value="FAD/NAD-bd_sf"/>
</dbReference>
<dbReference type="GO" id="GO:0071949">
    <property type="term" value="F:FAD binding"/>
    <property type="evidence" value="ECO:0007669"/>
    <property type="project" value="InterPro"/>
</dbReference>
<dbReference type="OrthoDB" id="3322136at2"/>
<gene>
    <name evidence="4" type="ORF">GKO32_01075</name>
</gene>
<keyword evidence="2" id="KW-0503">Monooxygenase</keyword>
<evidence type="ECO:0000313" key="5">
    <source>
        <dbReference type="Proteomes" id="UP000440096"/>
    </source>
</evidence>
<organism evidence="4 5">
    <name type="scientific">Amycolatopsis pithecellobii</name>
    <dbReference type="NCBI Taxonomy" id="664692"/>
    <lineage>
        <taxon>Bacteria</taxon>
        <taxon>Bacillati</taxon>
        <taxon>Actinomycetota</taxon>
        <taxon>Actinomycetes</taxon>
        <taxon>Pseudonocardiales</taxon>
        <taxon>Pseudonocardiaceae</taxon>
        <taxon>Amycolatopsis</taxon>
    </lineage>
</organism>
<protein>
    <submittedName>
        <fullName evidence="4">NAD(P)-binding protein</fullName>
    </submittedName>
</protein>
<dbReference type="Gene3D" id="3.50.50.60">
    <property type="entry name" value="FAD/NAD(P)-binding domain"/>
    <property type="match status" value="1"/>
</dbReference>
<feature type="domain" description="FAD-binding" evidence="3">
    <location>
        <begin position="2"/>
        <end position="352"/>
    </location>
</feature>
<keyword evidence="1" id="KW-0560">Oxidoreductase</keyword>
<evidence type="ECO:0000256" key="2">
    <source>
        <dbReference type="ARBA" id="ARBA00023033"/>
    </source>
</evidence>